<proteinExistence type="predicted"/>
<sequence length="242" mass="27543">MRLKVGGHMRSSWGGYELPGTVKKEAGVQTWRSMISPKPENLQTQKKVEVIDVDSSDDEGLPEEDEFYLKKYINAPLAFETETQLKNHINAASAEAKVCLDKPELKQLCDAVLEVFRELQNARQHDSKSVHSFQQLAVDELVDQGLSDAEKETFKEIRKIMRNWSKYTEEERRAILENLNIDYPASESAAKDIEESEDRPLGFSEDQTFEPVQTNALGVNFPQTKRPAVSDTLEAAKYARYD</sequence>
<accession>A0A9P6TAL2</accession>
<evidence type="ECO:0000313" key="1">
    <source>
        <dbReference type="EMBL" id="KAG0145342.1"/>
    </source>
</evidence>
<dbReference type="Proteomes" id="UP000886653">
    <property type="component" value="Unassembled WGS sequence"/>
</dbReference>
<organism evidence="1 2">
    <name type="scientific">Cronartium quercuum f. sp. fusiforme G11</name>
    <dbReference type="NCBI Taxonomy" id="708437"/>
    <lineage>
        <taxon>Eukaryota</taxon>
        <taxon>Fungi</taxon>
        <taxon>Dikarya</taxon>
        <taxon>Basidiomycota</taxon>
        <taxon>Pucciniomycotina</taxon>
        <taxon>Pucciniomycetes</taxon>
        <taxon>Pucciniales</taxon>
        <taxon>Coleosporiaceae</taxon>
        <taxon>Cronartium</taxon>
    </lineage>
</organism>
<gene>
    <name evidence="1" type="ORF">CROQUDRAFT_93949</name>
</gene>
<name>A0A9P6TAL2_9BASI</name>
<dbReference type="EMBL" id="MU167278">
    <property type="protein sequence ID" value="KAG0145342.1"/>
    <property type="molecule type" value="Genomic_DNA"/>
</dbReference>
<comment type="caution">
    <text evidence="1">The sequence shown here is derived from an EMBL/GenBank/DDBJ whole genome shotgun (WGS) entry which is preliminary data.</text>
</comment>
<evidence type="ECO:0000313" key="2">
    <source>
        <dbReference type="Proteomes" id="UP000886653"/>
    </source>
</evidence>
<keyword evidence="2" id="KW-1185">Reference proteome</keyword>
<protein>
    <submittedName>
        <fullName evidence="1">Uncharacterized protein</fullName>
    </submittedName>
</protein>
<dbReference type="AlphaFoldDB" id="A0A9P6TAL2"/>
<reference evidence="1" key="1">
    <citation type="submission" date="2013-11" db="EMBL/GenBank/DDBJ databases">
        <title>Genome sequence of the fusiform rust pathogen reveals effectors for host alternation and coevolution with pine.</title>
        <authorList>
            <consortium name="DOE Joint Genome Institute"/>
            <person name="Smith K."/>
            <person name="Pendleton A."/>
            <person name="Kubisiak T."/>
            <person name="Anderson C."/>
            <person name="Salamov A."/>
            <person name="Aerts A."/>
            <person name="Riley R."/>
            <person name="Clum A."/>
            <person name="Lindquist E."/>
            <person name="Ence D."/>
            <person name="Campbell M."/>
            <person name="Kronenberg Z."/>
            <person name="Feau N."/>
            <person name="Dhillon B."/>
            <person name="Hamelin R."/>
            <person name="Burleigh J."/>
            <person name="Smith J."/>
            <person name="Yandell M."/>
            <person name="Nelson C."/>
            <person name="Grigoriev I."/>
            <person name="Davis J."/>
        </authorList>
    </citation>
    <scope>NUCLEOTIDE SEQUENCE</scope>
    <source>
        <strain evidence="1">G11</strain>
    </source>
</reference>